<proteinExistence type="predicted"/>
<feature type="domain" description="PE" evidence="2">
    <location>
        <begin position="9"/>
        <end position="69"/>
    </location>
</feature>
<accession>A0AA37PPF9</accession>
<organism evidence="3 4">
    <name type="scientific">Mycobacterium montefiorense</name>
    <dbReference type="NCBI Taxonomy" id="154654"/>
    <lineage>
        <taxon>Bacteria</taxon>
        <taxon>Bacillati</taxon>
        <taxon>Actinomycetota</taxon>
        <taxon>Actinomycetes</taxon>
        <taxon>Mycobacteriales</taxon>
        <taxon>Mycobacteriaceae</taxon>
        <taxon>Mycobacterium</taxon>
        <taxon>Mycobacterium simiae complex</taxon>
    </lineage>
</organism>
<evidence type="ECO:0000256" key="1">
    <source>
        <dbReference type="SAM" id="MobiDB-lite"/>
    </source>
</evidence>
<dbReference type="InterPro" id="IPR000084">
    <property type="entry name" value="PE-PGRS_N"/>
</dbReference>
<reference evidence="3" key="2">
    <citation type="submission" date="2022-04" db="EMBL/GenBank/DDBJ databases">
        <authorList>
            <person name="Komine T."/>
            <person name="Fukano H."/>
            <person name="Wada S."/>
        </authorList>
    </citation>
    <scope>NUCLEOTIDE SEQUENCE</scope>
    <source>
        <strain evidence="3">NJB18185</strain>
    </source>
</reference>
<sequence length="77" mass="8082">MIDQVESHTDAMTALPPAGLDDASTDAAMKTAKFGGEFIAVAGQVSTELNQYAEALREAAQSYENQDKLNSTSFPGG</sequence>
<evidence type="ECO:0000313" key="3">
    <source>
        <dbReference type="EMBL" id="GKU73848.1"/>
    </source>
</evidence>
<feature type="region of interest" description="Disordered" evidence="1">
    <location>
        <begin position="1"/>
        <end position="22"/>
    </location>
</feature>
<dbReference type="Proteomes" id="UP001139505">
    <property type="component" value="Unassembled WGS sequence"/>
</dbReference>
<protein>
    <recommendedName>
        <fullName evidence="2">PE domain-containing protein</fullName>
    </recommendedName>
</protein>
<dbReference type="EMBL" id="BQYH01000027">
    <property type="protein sequence ID" value="GKU73848.1"/>
    <property type="molecule type" value="Genomic_DNA"/>
</dbReference>
<reference evidence="3" key="1">
    <citation type="journal article" date="2022" name="Microbiol. Resour. Announc.">
        <title>Draft Genome Sequences of Eight Mycobacterium montefiorense Strains Isolated from Salamanders in Captivity.</title>
        <authorList>
            <person name="Komine T."/>
            <person name="Ihara H."/>
            <person name="Fukano H."/>
            <person name="Hoshino Y."/>
            <person name="Kurata O."/>
            <person name="Wada S."/>
        </authorList>
    </citation>
    <scope>NUCLEOTIDE SEQUENCE</scope>
    <source>
        <strain evidence="3">NJB18185</strain>
    </source>
</reference>
<evidence type="ECO:0000259" key="2">
    <source>
        <dbReference type="Pfam" id="PF00934"/>
    </source>
</evidence>
<dbReference type="Pfam" id="PF00934">
    <property type="entry name" value="PE"/>
    <property type="match status" value="1"/>
</dbReference>
<dbReference type="AlphaFoldDB" id="A0AA37PPF9"/>
<name>A0AA37PPF9_9MYCO</name>
<evidence type="ECO:0000313" key="4">
    <source>
        <dbReference type="Proteomes" id="UP001139505"/>
    </source>
</evidence>
<gene>
    <name evidence="3" type="ORF">NJB18185_36190</name>
</gene>
<comment type="caution">
    <text evidence="3">The sequence shown here is derived from an EMBL/GenBank/DDBJ whole genome shotgun (WGS) entry which is preliminary data.</text>
</comment>
<dbReference type="Gene3D" id="1.10.287.850">
    <property type="entry name" value="HP0062-like domain"/>
    <property type="match status" value="1"/>
</dbReference>